<dbReference type="Proteomes" id="UP000789366">
    <property type="component" value="Unassembled WGS sequence"/>
</dbReference>
<comment type="caution">
    <text evidence="1">The sequence shown here is derived from an EMBL/GenBank/DDBJ whole genome shotgun (WGS) entry which is preliminary data.</text>
</comment>
<accession>A0ACA9LMD4</accession>
<protein>
    <submittedName>
        <fullName evidence="1">12192_t:CDS:1</fullName>
    </submittedName>
</protein>
<reference evidence="1" key="1">
    <citation type="submission" date="2021-06" db="EMBL/GenBank/DDBJ databases">
        <authorList>
            <person name="Kallberg Y."/>
            <person name="Tangrot J."/>
            <person name="Rosling A."/>
        </authorList>
    </citation>
    <scope>NUCLEOTIDE SEQUENCE</scope>
    <source>
        <strain evidence="1">28 12/20/2015</strain>
    </source>
</reference>
<evidence type="ECO:0000313" key="1">
    <source>
        <dbReference type="EMBL" id="CAG8537475.1"/>
    </source>
</evidence>
<name>A0ACA9LMD4_9GLOM</name>
<organism evidence="1 2">
    <name type="scientific">Cetraspora pellucida</name>
    <dbReference type="NCBI Taxonomy" id="1433469"/>
    <lineage>
        <taxon>Eukaryota</taxon>
        <taxon>Fungi</taxon>
        <taxon>Fungi incertae sedis</taxon>
        <taxon>Mucoromycota</taxon>
        <taxon>Glomeromycotina</taxon>
        <taxon>Glomeromycetes</taxon>
        <taxon>Diversisporales</taxon>
        <taxon>Gigasporaceae</taxon>
        <taxon>Cetraspora</taxon>
    </lineage>
</organism>
<sequence>MDSDAYTEVDAYMEVDADMDVDADMNMDADTDMYTDLRVDADANMDTDNDTFVDWDLAIKHIKKHDIENGFEVVKHRLQKNKRNEVVHHTFECKKSHKYYPQKKANMKDNCEHESMKINCPWKVNIYLYKGSKFQCLSSEMLEEVKFLTNIGCGIECFPDAVIHPKNVYNAICHFRHNKNLIKTNAAVTYEKLMQLQHEEHWWFIDVRLEGEDNHLTSLFWMRPSQIDLWRRFHD</sequence>
<proteinExistence type="predicted"/>
<gene>
    <name evidence="1" type="ORF">SPELUC_LOCUS4647</name>
</gene>
<keyword evidence="2" id="KW-1185">Reference proteome</keyword>
<evidence type="ECO:0000313" key="2">
    <source>
        <dbReference type="Proteomes" id="UP000789366"/>
    </source>
</evidence>
<feature type="non-terminal residue" evidence="1">
    <location>
        <position position="235"/>
    </location>
</feature>
<dbReference type="EMBL" id="CAJVPW010004253">
    <property type="protein sequence ID" value="CAG8537475.1"/>
    <property type="molecule type" value="Genomic_DNA"/>
</dbReference>